<dbReference type="CDD" id="cd01097">
    <property type="entry name" value="Tetrahydromethanopterin_reductase"/>
    <property type="match status" value="1"/>
</dbReference>
<sequence>MLGKEGDAGMDLGRLGVWVPTDRLDTTGLRALLHLVEQKGYGTVWYPEARGYESMALAGFLLANSTKLVIGSSIANIYARDAFTARRALATLNALHGGRFALGLGVSHIPMVEGLRGHQYEKPVPAMRAYLDGMRKAGEGAPEGPVLLAALGPKMLALAAAQSDGAVPYNVTPEHTRQAAQILGPDKILAVEQKVCVETDKARARALGRQELARYMTLPNYVNNWLRLGFTEDELKDGGNDRFIDAMVLSGDAETVKQGLRAHFTAGATHVCIQPVTEEGDARHRDAMLAALADT</sequence>
<dbReference type="InterPro" id="IPR050564">
    <property type="entry name" value="F420-G6PD/mer"/>
</dbReference>
<organism evidence="3 4">
    <name type="scientific">Roseicella aquatilis</name>
    <dbReference type="NCBI Taxonomy" id="2527868"/>
    <lineage>
        <taxon>Bacteria</taxon>
        <taxon>Pseudomonadati</taxon>
        <taxon>Pseudomonadota</taxon>
        <taxon>Alphaproteobacteria</taxon>
        <taxon>Acetobacterales</taxon>
        <taxon>Roseomonadaceae</taxon>
        <taxon>Roseicella</taxon>
    </lineage>
</organism>
<dbReference type="Proteomes" id="UP000295023">
    <property type="component" value="Unassembled WGS sequence"/>
</dbReference>
<dbReference type="PANTHER" id="PTHR43244:SF1">
    <property type="entry name" value="5,10-METHYLENETETRAHYDROMETHANOPTERIN REDUCTASE"/>
    <property type="match status" value="1"/>
</dbReference>
<dbReference type="PANTHER" id="PTHR43244">
    <property type="match status" value="1"/>
</dbReference>
<name>A0A4R4DQD4_9PROT</name>
<dbReference type="Pfam" id="PF00296">
    <property type="entry name" value="Bac_luciferase"/>
    <property type="match status" value="1"/>
</dbReference>
<keyword evidence="4" id="KW-1185">Reference proteome</keyword>
<keyword evidence="1" id="KW-0560">Oxidoreductase</keyword>
<comment type="caution">
    <text evidence="3">The sequence shown here is derived from an EMBL/GenBank/DDBJ whole genome shotgun (WGS) entry which is preliminary data.</text>
</comment>
<protein>
    <submittedName>
        <fullName evidence="3">TIGR03620 family F420-dependent LLM class oxidoreductase</fullName>
    </submittedName>
</protein>
<proteinExistence type="predicted"/>
<dbReference type="NCBIfam" id="TIGR03620">
    <property type="entry name" value="F420_MSMEG_4141"/>
    <property type="match status" value="1"/>
</dbReference>
<evidence type="ECO:0000313" key="4">
    <source>
        <dbReference type="Proteomes" id="UP000295023"/>
    </source>
</evidence>
<evidence type="ECO:0000256" key="1">
    <source>
        <dbReference type="ARBA" id="ARBA00023002"/>
    </source>
</evidence>
<reference evidence="3 4" key="1">
    <citation type="submission" date="2019-03" db="EMBL/GenBank/DDBJ databases">
        <title>Paracraurococcus aquatilis NE82 genome sequence.</title>
        <authorList>
            <person name="Zhao Y."/>
            <person name="Du Z."/>
        </authorList>
    </citation>
    <scope>NUCLEOTIDE SEQUENCE [LARGE SCALE GENOMIC DNA]</scope>
    <source>
        <strain evidence="3 4">NE82</strain>
    </source>
</reference>
<dbReference type="OrthoDB" id="4760590at2"/>
<dbReference type="InterPro" id="IPR036661">
    <property type="entry name" value="Luciferase-like_sf"/>
</dbReference>
<evidence type="ECO:0000313" key="3">
    <source>
        <dbReference type="EMBL" id="TCZ64071.1"/>
    </source>
</evidence>
<dbReference type="GO" id="GO:0016705">
    <property type="term" value="F:oxidoreductase activity, acting on paired donors, with incorporation or reduction of molecular oxygen"/>
    <property type="evidence" value="ECO:0007669"/>
    <property type="project" value="InterPro"/>
</dbReference>
<dbReference type="InterPro" id="IPR019922">
    <property type="entry name" value="Lucif-like_OxRdatse_MSMEG_4141"/>
</dbReference>
<feature type="domain" description="Luciferase-like" evidence="2">
    <location>
        <begin position="21"/>
        <end position="269"/>
    </location>
</feature>
<dbReference type="Gene3D" id="3.20.20.30">
    <property type="entry name" value="Luciferase-like domain"/>
    <property type="match status" value="1"/>
</dbReference>
<dbReference type="EMBL" id="SKBM01000006">
    <property type="protein sequence ID" value="TCZ64071.1"/>
    <property type="molecule type" value="Genomic_DNA"/>
</dbReference>
<gene>
    <name evidence="3" type="ORF">EXY23_08885</name>
</gene>
<dbReference type="SUPFAM" id="SSF51679">
    <property type="entry name" value="Bacterial luciferase-like"/>
    <property type="match status" value="1"/>
</dbReference>
<accession>A0A4R4DQD4</accession>
<dbReference type="InterPro" id="IPR011251">
    <property type="entry name" value="Luciferase-like_dom"/>
</dbReference>
<evidence type="ECO:0000259" key="2">
    <source>
        <dbReference type="Pfam" id="PF00296"/>
    </source>
</evidence>
<dbReference type="AlphaFoldDB" id="A0A4R4DQD4"/>